<feature type="compositionally biased region" description="Basic and acidic residues" evidence="1">
    <location>
        <begin position="1"/>
        <end position="12"/>
    </location>
</feature>
<dbReference type="EMBL" id="JBBPFD010000011">
    <property type="protein sequence ID" value="KAK7907244.1"/>
    <property type="molecule type" value="Genomic_DNA"/>
</dbReference>
<name>A0AAW0P1E2_9GOBI</name>
<evidence type="ECO:0000313" key="3">
    <source>
        <dbReference type="Proteomes" id="UP001460270"/>
    </source>
</evidence>
<dbReference type="Proteomes" id="UP001460270">
    <property type="component" value="Unassembled WGS sequence"/>
</dbReference>
<comment type="caution">
    <text evidence="2">The sequence shown here is derived from an EMBL/GenBank/DDBJ whole genome shotgun (WGS) entry which is preliminary data.</text>
</comment>
<gene>
    <name evidence="2" type="ORF">WMY93_015856</name>
</gene>
<organism evidence="2 3">
    <name type="scientific">Mugilogobius chulae</name>
    <name type="common">yellowstripe goby</name>
    <dbReference type="NCBI Taxonomy" id="88201"/>
    <lineage>
        <taxon>Eukaryota</taxon>
        <taxon>Metazoa</taxon>
        <taxon>Chordata</taxon>
        <taxon>Craniata</taxon>
        <taxon>Vertebrata</taxon>
        <taxon>Euteleostomi</taxon>
        <taxon>Actinopterygii</taxon>
        <taxon>Neopterygii</taxon>
        <taxon>Teleostei</taxon>
        <taxon>Neoteleostei</taxon>
        <taxon>Acanthomorphata</taxon>
        <taxon>Gobiaria</taxon>
        <taxon>Gobiiformes</taxon>
        <taxon>Gobioidei</taxon>
        <taxon>Gobiidae</taxon>
        <taxon>Gobionellinae</taxon>
        <taxon>Mugilogobius</taxon>
    </lineage>
</organism>
<reference evidence="3" key="1">
    <citation type="submission" date="2024-04" db="EMBL/GenBank/DDBJ databases">
        <title>Salinicola lusitanus LLJ914,a marine bacterium isolated from the Okinawa Trough.</title>
        <authorList>
            <person name="Li J."/>
        </authorList>
    </citation>
    <scope>NUCLEOTIDE SEQUENCE [LARGE SCALE GENOMIC DNA]</scope>
</reference>
<feature type="region of interest" description="Disordered" evidence="1">
    <location>
        <begin position="1"/>
        <end position="43"/>
    </location>
</feature>
<proteinExistence type="predicted"/>
<evidence type="ECO:0000313" key="2">
    <source>
        <dbReference type="EMBL" id="KAK7907244.1"/>
    </source>
</evidence>
<dbReference type="AlphaFoldDB" id="A0AAW0P1E2"/>
<accession>A0AAW0P1E2</accession>
<feature type="compositionally biased region" description="Polar residues" evidence="1">
    <location>
        <begin position="18"/>
        <end position="38"/>
    </location>
</feature>
<protein>
    <submittedName>
        <fullName evidence="2">Uncharacterized protein</fullName>
    </submittedName>
</protein>
<keyword evidence="3" id="KW-1185">Reference proteome</keyword>
<sequence length="125" mass="14178">MKLESSHFPARDHRYRGQTRTSAYRHTPVRTQSLVSPSSKHKVEQTATVVLHVTDPRGGGALSPVRSAVVHRVPERVGRLHSETRLGEKLRRDVILLYTDYCGKTDLTDVTFVRNETPGVYKEIE</sequence>
<evidence type="ECO:0000256" key="1">
    <source>
        <dbReference type="SAM" id="MobiDB-lite"/>
    </source>
</evidence>